<dbReference type="AlphaFoldDB" id="A0A0D0VJS7"/>
<protein>
    <submittedName>
        <fullName evidence="2">Unplaced genomic scaffold supercont1.7, whole genome shotgun sequence</fullName>
    </submittedName>
</protein>
<accession>A0A0D0VJS7</accession>
<name>A0A0D0VJS7_CRYGA</name>
<dbReference type="HOGENOM" id="CLU_2793912_0_0_1"/>
<proteinExistence type="predicted"/>
<organism evidence="2">
    <name type="scientific">Cryptococcus bacillisporus CA1280</name>
    <dbReference type="NCBI Taxonomy" id="1296109"/>
    <lineage>
        <taxon>Eukaryota</taxon>
        <taxon>Fungi</taxon>
        <taxon>Dikarya</taxon>
        <taxon>Basidiomycota</taxon>
        <taxon>Agaricomycotina</taxon>
        <taxon>Tremellomycetes</taxon>
        <taxon>Tremellales</taxon>
        <taxon>Cryptococcaceae</taxon>
        <taxon>Cryptococcus</taxon>
        <taxon>Cryptococcus gattii species complex</taxon>
    </lineage>
</organism>
<reference evidence="2" key="1">
    <citation type="submission" date="2015-01" db="EMBL/GenBank/DDBJ databases">
        <title>The Genome Sequence of Cryptococcus gattii CA1280.</title>
        <authorList>
            <consortium name="The Broad Institute Genomics Platform"/>
            <person name="Cuomo C."/>
            <person name="Litvintseva A."/>
            <person name="Chen Y."/>
            <person name="Heitman J."/>
            <person name="Sun S."/>
            <person name="Springer D."/>
            <person name="Dromer F."/>
            <person name="Young S."/>
            <person name="Zeng Q."/>
            <person name="Gargeya S."/>
            <person name="Abouelleil A."/>
            <person name="Alvarado L."/>
            <person name="Chapman S.B."/>
            <person name="Gainer-Dewar J."/>
            <person name="Goldberg J."/>
            <person name="Griggs A."/>
            <person name="Gujja S."/>
            <person name="Hansen M."/>
            <person name="Howarth C."/>
            <person name="Imamovic A."/>
            <person name="Larimer J."/>
            <person name="Murphy C."/>
            <person name="Naylor J."/>
            <person name="Pearson M."/>
            <person name="Priest M."/>
            <person name="Roberts A."/>
            <person name="Saif S."/>
            <person name="Shea T."/>
            <person name="Sykes S."/>
            <person name="Wortman J."/>
            <person name="Nusbaum C."/>
            <person name="Birren B."/>
        </authorList>
    </citation>
    <scope>NUCLEOTIDE SEQUENCE [LARGE SCALE GENOMIC DNA]</scope>
    <source>
        <strain evidence="2">CA1280</strain>
    </source>
</reference>
<dbReference type="EMBL" id="KN847979">
    <property type="protein sequence ID" value="KIR47641.1"/>
    <property type="molecule type" value="Genomic_DNA"/>
</dbReference>
<evidence type="ECO:0000256" key="1">
    <source>
        <dbReference type="SAM" id="MobiDB-lite"/>
    </source>
</evidence>
<gene>
    <name evidence="2" type="ORF">I312_02787</name>
</gene>
<evidence type="ECO:0000313" key="2">
    <source>
        <dbReference type="EMBL" id="KIR47641.1"/>
    </source>
</evidence>
<sequence>MRRNGQVRLSCLASANVPSSSPVAVAVSVLPSPKRSSNQAPTSSVSTSYPNRPSRSGIMQRNMQSSMV</sequence>
<feature type="region of interest" description="Disordered" evidence="1">
    <location>
        <begin position="30"/>
        <end position="68"/>
    </location>
</feature>
<feature type="compositionally biased region" description="Polar residues" evidence="1">
    <location>
        <begin position="34"/>
        <end position="68"/>
    </location>
</feature>